<evidence type="ECO:0000313" key="4">
    <source>
        <dbReference type="Proteomes" id="UP000002875"/>
    </source>
</evidence>
<dbReference type="EMBL" id="CP002961">
    <property type="protein sequence ID" value="AFK04679.1"/>
    <property type="molecule type" value="Genomic_DNA"/>
</dbReference>
<dbReference type="PANTHER" id="PTHR34406:SF1">
    <property type="entry name" value="PROTEIN YCEI"/>
    <property type="match status" value="1"/>
</dbReference>
<evidence type="ECO:0000313" key="3">
    <source>
        <dbReference type="EMBL" id="AFK04679.1"/>
    </source>
</evidence>
<dbReference type="SMART" id="SM00867">
    <property type="entry name" value="YceI"/>
    <property type="match status" value="1"/>
</dbReference>
<dbReference type="RefSeq" id="WP_015030368.1">
    <property type="nucleotide sequence ID" value="NC_018748.1"/>
</dbReference>
<dbReference type="SUPFAM" id="SSF101874">
    <property type="entry name" value="YceI-like"/>
    <property type="match status" value="1"/>
</dbReference>
<dbReference type="InterPro" id="IPR036761">
    <property type="entry name" value="TTHA0802/YceI-like_sf"/>
</dbReference>
<feature type="domain" description="Lipid/polyisoprenoid-binding YceI-like" evidence="2">
    <location>
        <begin position="25"/>
        <end position="181"/>
    </location>
</feature>
<dbReference type="PANTHER" id="PTHR34406">
    <property type="entry name" value="PROTEIN YCEI"/>
    <property type="match status" value="1"/>
</dbReference>
<keyword evidence="1" id="KW-0732">Signal</keyword>
<protein>
    <submittedName>
        <fullName evidence="3">YceI family protein</fullName>
    </submittedName>
</protein>
<name>A0ABM5N5H6_EMTOG</name>
<reference evidence="3 4" key="1">
    <citation type="submission" date="2011-07" db="EMBL/GenBank/DDBJ databases">
        <title>The complete genome of chromosome of Emticicia oligotrophica DSM 17448.</title>
        <authorList>
            <consortium name="US DOE Joint Genome Institute (JGI-PGF)"/>
            <person name="Lucas S."/>
            <person name="Han J."/>
            <person name="Lapidus A."/>
            <person name="Bruce D."/>
            <person name="Goodwin L."/>
            <person name="Pitluck S."/>
            <person name="Peters L."/>
            <person name="Kyrpides N."/>
            <person name="Mavromatis K."/>
            <person name="Ivanova N."/>
            <person name="Ovchinnikova G."/>
            <person name="Teshima H."/>
            <person name="Detter J.C."/>
            <person name="Tapia R."/>
            <person name="Han C."/>
            <person name="Land M."/>
            <person name="Hauser L."/>
            <person name="Markowitz V."/>
            <person name="Cheng J.-F."/>
            <person name="Hugenholtz P."/>
            <person name="Woyke T."/>
            <person name="Wu D."/>
            <person name="Tindall B."/>
            <person name="Pomrenke H."/>
            <person name="Brambilla E."/>
            <person name="Klenk H.-P."/>
            <person name="Eisen J.A."/>
        </authorList>
    </citation>
    <scope>NUCLEOTIDE SEQUENCE [LARGE SCALE GENOMIC DNA]</scope>
    <source>
        <strain evidence="3 4">DSM 17448</strain>
    </source>
</reference>
<feature type="chain" id="PRO_5047512569" evidence="1">
    <location>
        <begin position="24"/>
        <end position="182"/>
    </location>
</feature>
<proteinExistence type="predicted"/>
<dbReference type="Gene3D" id="2.40.128.110">
    <property type="entry name" value="Lipid/polyisoprenoid-binding, YceI-like"/>
    <property type="match status" value="1"/>
</dbReference>
<sequence length="182" mass="19892">MLAKLSKSILLLFVIVQATLSHAQNWKPTTAAVTFNIKHALGSTADGSFKGFSGTVVFDANNLAGSALKASIDTKTIDTGLGLRDKTLKGSDYFDVEKYPKISMVSTKIEKGTKENEYISYFNLTIKKTTKNVKIPFTFIQNGTNAQLKSNFQVNRLEYEVGEKSSLLGNVATVSITLNVQQ</sequence>
<accession>A0ABM5N5H6</accession>
<organism evidence="3 4">
    <name type="scientific">Emticicia oligotrophica (strain DSM 17448 / CIP 109782 / MTCC 6937 / GPTSA100-15)</name>
    <dbReference type="NCBI Taxonomy" id="929562"/>
    <lineage>
        <taxon>Bacteria</taxon>
        <taxon>Pseudomonadati</taxon>
        <taxon>Bacteroidota</taxon>
        <taxon>Cytophagia</taxon>
        <taxon>Cytophagales</taxon>
        <taxon>Leadbetterellaceae</taxon>
        <taxon>Emticicia</taxon>
    </lineage>
</organism>
<evidence type="ECO:0000259" key="2">
    <source>
        <dbReference type="SMART" id="SM00867"/>
    </source>
</evidence>
<dbReference type="Proteomes" id="UP000002875">
    <property type="component" value="Chromosome"/>
</dbReference>
<dbReference type="Pfam" id="PF04264">
    <property type="entry name" value="YceI"/>
    <property type="match status" value="1"/>
</dbReference>
<gene>
    <name evidence="3" type="ordered locus">Emtol_3551</name>
</gene>
<evidence type="ECO:0000256" key="1">
    <source>
        <dbReference type="SAM" id="SignalP"/>
    </source>
</evidence>
<feature type="signal peptide" evidence="1">
    <location>
        <begin position="1"/>
        <end position="23"/>
    </location>
</feature>
<dbReference type="InterPro" id="IPR007372">
    <property type="entry name" value="Lipid/polyisoprenoid-bd_YceI"/>
</dbReference>
<keyword evidence="4" id="KW-1185">Reference proteome</keyword>